<accession>A0A6G1M6N0</accession>
<evidence type="ECO:0000256" key="2">
    <source>
        <dbReference type="SAM" id="MobiDB-lite"/>
    </source>
</evidence>
<dbReference type="InterPro" id="IPR018618">
    <property type="entry name" value="GID4/10-like"/>
</dbReference>
<evidence type="ECO:0000313" key="3">
    <source>
        <dbReference type="EMBL" id="KAF3223645.1"/>
    </source>
</evidence>
<organism evidence="4 5">
    <name type="scientific">Orbilia oligospora</name>
    <name type="common">Nematode-trapping fungus</name>
    <name type="synonym">Arthrobotrys oligospora</name>
    <dbReference type="NCBI Taxonomy" id="2813651"/>
    <lineage>
        <taxon>Eukaryota</taxon>
        <taxon>Fungi</taxon>
        <taxon>Dikarya</taxon>
        <taxon>Ascomycota</taxon>
        <taxon>Pezizomycotina</taxon>
        <taxon>Orbiliomycetes</taxon>
        <taxon>Orbiliales</taxon>
        <taxon>Orbiliaceae</taxon>
        <taxon>Orbilia</taxon>
    </lineage>
</organism>
<dbReference type="Proteomes" id="UP000614610">
    <property type="component" value="Unassembled WGS sequence"/>
</dbReference>
<gene>
    <name evidence="4" type="ORF">TWF191_000040</name>
    <name evidence="3" type="ORF">TWF679_000083</name>
</gene>
<dbReference type="GO" id="GO:0005773">
    <property type="term" value="C:vacuole"/>
    <property type="evidence" value="ECO:0007669"/>
    <property type="project" value="GOC"/>
</dbReference>
<dbReference type="AlphaFoldDB" id="A0A6G1M6N0"/>
<dbReference type="GO" id="GO:0007039">
    <property type="term" value="P:protein catabolic process in the vacuole"/>
    <property type="evidence" value="ECO:0007669"/>
    <property type="project" value="TreeGrafter"/>
</dbReference>
<feature type="region of interest" description="Disordered" evidence="2">
    <location>
        <begin position="335"/>
        <end position="372"/>
    </location>
</feature>
<reference evidence="4 5" key="1">
    <citation type="submission" date="2019-06" db="EMBL/GenBank/DDBJ databases">
        <authorList>
            <person name="Palmer J.M."/>
        </authorList>
    </citation>
    <scope>NUCLEOTIDE SEQUENCE [LARGE SCALE GENOMIC DNA]</scope>
    <source>
        <strain evidence="4 5">TWF191</strain>
        <strain evidence="3">TWF679</strain>
    </source>
</reference>
<feature type="region of interest" description="Disordered" evidence="2">
    <location>
        <begin position="82"/>
        <end position="135"/>
    </location>
</feature>
<dbReference type="GO" id="GO:0045721">
    <property type="term" value="P:negative regulation of gluconeogenesis"/>
    <property type="evidence" value="ECO:0007669"/>
    <property type="project" value="TreeGrafter"/>
</dbReference>
<evidence type="ECO:0000313" key="5">
    <source>
        <dbReference type="Proteomes" id="UP000483672"/>
    </source>
</evidence>
<comment type="caution">
    <text evidence="4">The sequence shown here is derived from an EMBL/GenBank/DDBJ whole genome shotgun (WGS) entry which is preliminary data.</text>
</comment>
<proteinExistence type="inferred from homology"/>
<dbReference type="GO" id="GO:0043161">
    <property type="term" value="P:proteasome-mediated ubiquitin-dependent protein catabolic process"/>
    <property type="evidence" value="ECO:0007669"/>
    <property type="project" value="TreeGrafter"/>
</dbReference>
<evidence type="ECO:0000313" key="4">
    <source>
        <dbReference type="EMBL" id="KAF3232267.1"/>
    </source>
</evidence>
<evidence type="ECO:0000256" key="1">
    <source>
        <dbReference type="ARBA" id="ARBA00061469"/>
    </source>
</evidence>
<sequence>MHSFIKIGQVLERRSYFFYAIVCMPFLWLDQASEQCGKEETRKIVLFWVWIIRTDMSGALALQELPPITAYLDLLEPSVAQSHHQANSQHSQQSQHANMQPTTVPNPSESRPARSRREPLLPRPRAVRTPPPSSIISAVAPMNLVDLEEARTIESAVGLAQRALEEATSFARHSANRRSRERQRYQESSPPLSRRSIEERNNSGYGSRPTVLRPGQSQSLYGWAPLTASASQEATSSQAAPRTTTSSSSFESLLRREILPPRAPSPPRRRQPQANSANAAPGSTPPPPRQPRQYSLVGERVDRGTGQSTSPYLSPLPPRRWQDWLDAMNGLDDEQEATTPVQLPAQSQRQPSSRGSRTQSASAALLREAARSSRKQPIEEAIKYLTRIQDKGFHWTIDEAEGLISCIYGNKVPEDCLDFITDTSTLYVAPTSWLTAGSIYTGAQYATHQKPPPSATFRATDAATPAGDGNSDGDGSTGQPSAPAAAAAANDKKEPEEHWNVAVVIQEVDHARNRISGSMRAYDVPDTQSPTGTSSINTFWEGEIIDFHTNGLETLNSIMPSSARIDGNYWKKLEPFAGYSDSELSQKLTSKRFLENLAENYVLMRWKEQCFVEPGSQDSGLTITGFYFVSLSRSTGHIEGYYYDPHSAPYQRLELTSTPKRYFPAYDFR</sequence>
<feature type="region of interest" description="Disordered" evidence="2">
    <location>
        <begin position="447"/>
        <end position="495"/>
    </location>
</feature>
<feature type="compositionally biased region" description="Low complexity" evidence="2">
    <location>
        <begin position="232"/>
        <end position="249"/>
    </location>
</feature>
<dbReference type="Proteomes" id="UP000483672">
    <property type="component" value="Unassembled WGS sequence"/>
</dbReference>
<evidence type="ECO:0008006" key="6">
    <source>
        <dbReference type="Google" id="ProtNLM"/>
    </source>
</evidence>
<feature type="compositionally biased region" description="Low complexity" evidence="2">
    <location>
        <begin position="346"/>
        <end position="367"/>
    </location>
</feature>
<feature type="compositionally biased region" description="Low complexity" evidence="2">
    <location>
        <begin position="477"/>
        <end position="489"/>
    </location>
</feature>
<dbReference type="EMBL" id="WIPF01000001">
    <property type="protein sequence ID" value="KAF3232267.1"/>
    <property type="molecule type" value="Genomic_DNA"/>
</dbReference>
<feature type="region of interest" description="Disordered" evidence="2">
    <location>
        <begin position="232"/>
        <end position="320"/>
    </location>
</feature>
<feature type="compositionally biased region" description="Low complexity" evidence="2">
    <location>
        <begin position="82"/>
        <end position="98"/>
    </location>
</feature>
<dbReference type="PANTHER" id="PTHR14534:SF3">
    <property type="entry name" value="GID COMPLEX SUBUNIT 4 HOMOLOG"/>
    <property type="match status" value="1"/>
</dbReference>
<dbReference type="Pfam" id="PF09783">
    <property type="entry name" value="Vac_ImportDeg"/>
    <property type="match status" value="1"/>
</dbReference>
<name>A0A6G1M6N0_ORBOL</name>
<feature type="region of interest" description="Disordered" evidence="2">
    <location>
        <begin position="170"/>
        <end position="217"/>
    </location>
</feature>
<dbReference type="GO" id="GO:0034657">
    <property type="term" value="C:GID complex"/>
    <property type="evidence" value="ECO:0007669"/>
    <property type="project" value="TreeGrafter"/>
</dbReference>
<comment type="similarity">
    <text evidence="1">Belongs to the GID4/VID24 family.</text>
</comment>
<dbReference type="GO" id="GO:0006623">
    <property type="term" value="P:protein targeting to vacuole"/>
    <property type="evidence" value="ECO:0007669"/>
    <property type="project" value="TreeGrafter"/>
</dbReference>
<dbReference type="EMBL" id="WIWT01000001">
    <property type="protein sequence ID" value="KAF3223645.1"/>
    <property type="molecule type" value="Genomic_DNA"/>
</dbReference>
<dbReference type="PANTHER" id="PTHR14534">
    <property type="entry name" value="VACUOLAR IMPORT AND DEGRADATION PROTEIN 24"/>
    <property type="match status" value="1"/>
</dbReference>
<dbReference type="OrthoDB" id="62at2759"/>
<protein>
    <recommendedName>
        <fullName evidence="6">Vacuolar import and degradation protein-domain-containing protein</fullName>
    </recommendedName>
</protein>
<feature type="compositionally biased region" description="Basic and acidic residues" evidence="2">
    <location>
        <begin position="111"/>
        <end position="120"/>
    </location>
</feature>